<evidence type="ECO:0000313" key="2">
    <source>
        <dbReference type="Proteomes" id="UP000255024"/>
    </source>
</evidence>
<dbReference type="InterPro" id="IPR027417">
    <property type="entry name" value="P-loop_NTPase"/>
</dbReference>
<sequence>MSFKILAIRPIDGINPNLLKRLNVNFIYRFYQEYDFNYSSDKETFSYIDKQKRVLNPEVNPLKFEEITSIIYNKQIPDHFFGKNINVSSIVGKNGDGKSSILELLYYSVYKFATYVELVERKVDNRSNLNLELEIYLQRGMKIIKYTFSKNEIFITESDLSQSNLYNLDKKSNQRITRDHLYYFYSIVLNYSVYGLNSSVSGNWLDSLFHKNDGYKTPIVINPYRDEGNLDINNEYLLAQSRLLLNYYVINNQILHKDIHVSRVQFILNVQKQQSVTLFDKDKDEFFQQNLNIIYKYLINNKYFFKIVSHILNYNFCNHLVLDFIKEMFIDNGKIIYRDGFCYLNSDGEIQEIDKKWIEFTGSRIDIENIGLKILNCLYVFKKIYKISNNYKEYNFFKILFNDEKTDLNKEEINLNELRDVTIMIIHTFLQKRINLFLFSKEGISLNQFIENIELQKELQKELQASMEFFFSPYIADSILHTIIVNIVSNVFTKYKVKTSSIINLVSNVVNFYFNQIFPSSNVSVQAKYIDKDSSGILSLLLLQLYSDDSHITFKLKQAINYYNQGFFNNIKAITKDEKENDLIIDINQEYLQSRNINTIPLAFVQPIIMVTKRENDKDSLNNSEFSFNQLSSGEQQLIHSLLTVVYHVYNIKSISTSEKETYENINIIFDEIELYFHPDYQRTYIYSLILLLNHINKDNKFYFNILLSTHSPFILSDIPSQNILKIRKGIPVENGDINSFSANIHDLLADDFFLEDGFMGEFAKSKINDLVEFLSNKKPNKTIYNWNEDNILDFIELIGEPLIKNSLKDLYKRYKGKSYDELLKFYEEYNAKDRQ</sequence>
<organism evidence="1 2">
    <name type="scientific">Myroides odoratus</name>
    <name type="common">Flavobacterium odoratum</name>
    <dbReference type="NCBI Taxonomy" id="256"/>
    <lineage>
        <taxon>Bacteria</taxon>
        <taxon>Pseudomonadati</taxon>
        <taxon>Bacteroidota</taxon>
        <taxon>Flavobacteriia</taxon>
        <taxon>Flavobacteriales</taxon>
        <taxon>Flavobacteriaceae</taxon>
        <taxon>Myroides</taxon>
    </lineage>
</organism>
<dbReference type="GO" id="GO:0005524">
    <property type="term" value="F:ATP binding"/>
    <property type="evidence" value="ECO:0007669"/>
    <property type="project" value="UniProtKB-KW"/>
</dbReference>
<name>A0A378RJ38_MYROD</name>
<keyword evidence="2" id="KW-1185">Reference proteome</keyword>
<protein>
    <submittedName>
        <fullName evidence="1">Predicted ATP-binding protein involved in virulence</fullName>
    </submittedName>
</protein>
<dbReference type="PANTHER" id="PTHR32182:SF22">
    <property type="entry name" value="ATP-DEPENDENT ENDONUCLEASE, OLD FAMILY-RELATED"/>
    <property type="match status" value="1"/>
</dbReference>
<keyword evidence="1" id="KW-0547">Nucleotide-binding</keyword>
<dbReference type="AlphaFoldDB" id="A0A378RJ38"/>
<evidence type="ECO:0000313" key="1">
    <source>
        <dbReference type="EMBL" id="STZ26698.1"/>
    </source>
</evidence>
<dbReference type="EMBL" id="UGQL01000001">
    <property type="protein sequence ID" value="STZ26698.1"/>
    <property type="molecule type" value="Genomic_DNA"/>
</dbReference>
<accession>A0A378RJ38</accession>
<proteinExistence type="predicted"/>
<keyword evidence="1" id="KW-0067">ATP-binding</keyword>
<dbReference type="RefSeq" id="WP_115089798.1">
    <property type="nucleotide sequence ID" value="NZ_CP068107.1"/>
</dbReference>
<gene>
    <name evidence="1" type="ORF">NCTC11179_00220</name>
</gene>
<dbReference type="SUPFAM" id="SSF52540">
    <property type="entry name" value="P-loop containing nucleoside triphosphate hydrolases"/>
    <property type="match status" value="1"/>
</dbReference>
<dbReference type="GO" id="GO:0000731">
    <property type="term" value="P:DNA synthesis involved in DNA repair"/>
    <property type="evidence" value="ECO:0007669"/>
    <property type="project" value="TreeGrafter"/>
</dbReference>
<dbReference type="GO" id="GO:0006302">
    <property type="term" value="P:double-strand break repair"/>
    <property type="evidence" value="ECO:0007669"/>
    <property type="project" value="TreeGrafter"/>
</dbReference>
<dbReference type="PANTHER" id="PTHR32182">
    <property type="entry name" value="DNA REPLICATION AND REPAIR PROTEIN RECF"/>
    <property type="match status" value="1"/>
</dbReference>
<dbReference type="Proteomes" id="UP000255024">
    <property type="component" value="Unassembled WGS sequence"/>
</dbReference>
<reference evidence="1 2" key="1">
    <citation type="submission" date="2018-06" db="EMBL/GenBank/DDBJ databases">
        <authorList>
            <consortium name="Pathogen Informatics"/>
            <person name="Doyle S."/>
        </authorList>
    </citation>
    <scope>NUCLEOTIDE SEQUENCE [LARGE SCALE GENOMIC DNA]</scope>
    <source>
        <strain evidence="1 2">NCTC11179</strain>
    </source>
</reference>